<evidence type="ECO:0000313" key="2">
    <source>
        <dbReference type="RefSeq" id="XP_075096494.1"/>
    </source>
</evidence>
<sequence length="300" mass="34356">MGGKASKTIYTDQAPAIASAIKEVFPNIKSTQRSESTNKVFTEMACKTMTLTEFVNHYEQRAAEMRDIEATEDFKCRGTPKLAIEDCGILKHAASIYTRTIFTRFQHEFLQETSKKVIKLESNGTCHTYTVLKGEGGQTDTVQFNSFDNFISCSCLMFESLGWLCCHALKVLFFDLDFSYIHVQYILKRWTKNTKQGNGFDEYNNKKKLPTLSMAIRLNGLMKESFAVMTLAANDAESEEIARKFLYQARVEITKFQNELYAEGTRKNYYKFSTTTSFSGTNDRVFDPIKKKGKEMDMED</sequence>
<dbReference type="RefSeq" id="XP_075096494.1">
    <property type="nucleotide sequence ID" value="XM_075240393.1"/>
</dbReference>
<name>A0AC58TH00_TOBAC</name>
<organism evidence="1 2">
    <name type="scientific">Nicotiana tabacum</name>
    <name type="common">Common tobacco</name>
    <dbReference type="NCBI Taxonomy" id="4097"/>
    <lineage>
        <taxon>Eukaryota</taxon>
        <taxon>Viridiplantae</taxon>
        <taxon>Streptophyta</taxon>
        <taxon>Embryophyta</taxon>
        <taxon>Tracheophyta</taxon>
        <taxon>Spermatophyta</taxon>
        <taxon>Magnoliopsida</taxon>
        <taxon>eudicotyledons</taxon>
        <taxon>Gunneridae</taxon>
        <taxon>Pentapetalae</taxon>
        <taxon>asterids</taxon>
        <taxon>lamiids</taxon>
        <taxon>Solanales</taxon>
        <taxon>Solanaceae</taxon>
        <taxon>Nicotianoideae</taxon>
        <taxon>Nicotianeae</taxon>
        <taxon>Nicotiana</taxon>
    </lineage>
</organism>
<gene>
    <name evidence="2" type="primary">LOC142174573</name>
</gene>
<protein>
    <submittedName>
        <fullName evidence="2">Protein FAR1-RELATED SEQUENCE 5-like</fullName>
    </submittedName>
</protein>
<accession>A0AC58TH00</accession>
<reference evidence="2" key="2">
    <citation type="submission" date="2025-08" db="UniProtKB">
        <authorList>
            <consortium name="RefSeq"/>
        </authorList>
    </citation>
    <scope>IDENTIFICATION</scope>
    <source>
        <tissue evidence="2">Leaf</tissue>
    </source>
</reference>
<keyword evidence="1" id="KW-1185">Reference proteome</keyword>
<proteinExistence type="predicted"/>
<evidence type="ECO:0000313" key="1">
    <source>
        <dbReference type="Proteomes" id="UP000790787"/>
    </source>
</evidence>
<dbReference type="Proteomes" id="UP000790787">
    <property type="component" value="Chromosome 20"/>
</dbReference>
<reference evidence="1" key="1">
    <citation type="journal article" date="2014" name="Nat. Commun.">
        <title>The tobacco genome sequence and its comparison with those of tomato and potato.</title>
        <authorList>
            <person name="Sierro N."/>
            <person name="Battey J.N."/>
            <person name="Ouadi S."/>
            <person name="Bakaher N."/>
            <person name="Bovet L."/>
            <person name="Willig A."/>
            <person name="Goepfert S."/>
            <person name="Peitsch M.C."/>
            <person name="Ivanov N.V."/>
        </authorList>
    </citation>
    <scope>NUCLEOTIDE SEQUENCE [LARGE SCALE GENOMIC DNA]</scope>
</reference>